<protein>
    <submittedName>
        <fullName evidence="3">Endonuclease/exonuclease/phosphatase family protein</fullName>
    </submittedName>
</protein>
<gene>
    <name evidence="3" type="ORF">D6850_15585</name>
</gene>
<name>A0A3A8ASC5_9RHOB</name>
<dbReference type="AlphaFoldDB" id="A0A3A8ASC5"/>
<dbReference type="InterPro" id="IPR005135">
    <property type="entry name" value="Endo/exonuclease/phosphatase"/>
</dbReference>
<reference evidence="3 4" key="1">
    <citation type="submission" date="2018-09" db="EMBL/GenBank/DDBJ databases">
        <title>Roseovarius spongiae sp. nov., isolated from a marine sponge.</title>
        <authorList>
            <person name="Zhuang L."/>
            <person name="Luo L."/>
        </authorList>
    </citation>
    <scope>NUCLEOTIDE SEQUENCE [LARGE SCALE GENOMIC DNA]</scope>
    <source>
        <strain evidence="3 4">HN-E21</strain>
    </source>
</reference>
<dbReference type="Gene3D" id="3.60.10.10">
    <property type="entry name" value="Endonuclease/exonuclease/phosphatase"/>
    <property type="match status" value="1"/>
</dbReference>
<accession>A0A3A8ASC5</accession>
<dbReference type="InterPro" id="IPR036691">
    <property type="entry name" value="Endo/exonu/phosph_ase_sf"/>
</dbReference>
<evidence type="ECO:0000313" key="4">
    <source>
        <dbReference type="Proteomes" id="UP000281128"/>
    </source>
</evidence>
<dbReference type="EMBL" id="RAPE01000005">
    <property type="protein sequence ID" value="RKF13092.1"/>
    <property type="molecule type" value="Genomic_DNA"/>
</dbReference>
<keyword evidence="4" id="KW-1185">Reference proteome</keyword>
<evidence type="ECO:0000256" key="1">
    <source>
        <dbReference type="SAM" id="SignalP"/>
    </source>
</evidence>
<proteinExistence type="predicted"/>
<keyword evidence="3" id="KW-0255">Endonuclease</keyword>
<dbReference type="SUPFAM" id="SSF56219">
    <property type="entry name" value="DNase I-like"/>
    <property type="match status" value="1"/>
</dbReference>
<evidence type="ECO:0000259" key="2">
    <source>
        <dbReference type="Pfam" id="PF03372"/>
    </source>
</evidence>
<keyword evidence="1" id="KW-0732">Signal</keyword>
<feature type="chain" id="PRO_5017281918" evidence="1">
    <location>
        <begin position="17"/>
        <end position="357"/>
    </location>
</feature>
<keyword evidence="3" id="KW-0540">Nuclease</keyword>
<keyword evidence="3" id="KW-0378">Hydrolase</keyword>
<dbReference type="OrthoDB" id="292013at2"/>
<dbReference type="Pfam" id="PF03372">
    <property type="entry name" value="Exo_endo_phos"/>
    <property type="match status" value="1"/>
</dbReference>
<feature type="domain" description="Endonuclease/exonuclease/phosphatase" evidence="2">
    <location>
        <begin position="24"/>
        <end position="344"/>
    </location>
</feature>
<dbReference type="GO" id="GO:0004527">
    <property type="term" value="F:exonuclease activity"/>
    <property type="evidence" value="ECO:0007669"/>
    <property type="project" value="UniProtKB-KW"/>
</dbReference>
<sequence length="357" mass="38325">MATVFAALLLAGLARADSLRIATFNADLERDGPGLLLRDILRGKDEQVAALAKVVGAVAPDILLLQGVDYDMESRTLDALAGVLAAAGRAYPHRFARRPNTGWQTGHDMDGDGRLGEPEDAQGFGRFAGQGGMAILSRVPLDPGAARDFSDLLWRDLPGATLPQKDDAPFPSEGAQAALRLANVAQWVVPVAHPAGRFDLLAFHATAPVFDGPEDRNGLRNRDQLRFWRLYLDGAFGPPPEGRFVLLGSANQDPQDGEGLKDGIRALLADPRVSDPRPIRAGAAPVQPDHRTDARLDTVDWPAPGPGALRVSYVLPSRGWRVVASGVHWPPRDTPEGAIAAAASRHRMVWVDLEMGE</sequence>
<comment type="caution">
    <text evidence="3">The sequence shown here is derived from an EMBL/GenBank/DDBJ whole genome shotgun (WGS) entry which is preliminary data.</text>
</comment>
<evidence type="ECO:0000313" key="3">
    <source>
        <dbReference type="EMBL" id="RKF13092.1"/>
    </source>
</evidence>
<keyword evidence="3" id="KW-0269">Exonuclease</keyword>
<dbReference type="Proteomes" id="UP000281128">
    <property type="component" value="Unassembled WGS sequence"/>
</dbReference>
<feature type="signal peptide" evidence="1">
    <location>
        <begin position="1"/>
        <end position="16"/>
    </location>
</feature>
<dbReference type="GO" id="GO:0004519">
    <property type="term" value="F:endonuclease activity"/>
    <property type="evidence" value="ECO:0007669"/>
    <property type="project" value="UniProtKB-KW"/>
</dbReference>
<organism evidence="3 4">
    <name type="scientific">Roseovarius spongiae</name>
    <dbReference type="NCBI Taxonomy" id="2320272"/>
    <lineage>
        <taxon>Bacteria</taxon>
        <taxon>Pseudomonadati</taxon>
        <taxon>Pseudomonadota</taxon>
        <taxon>Alphaproteobacteria</taxon>
        <taxon>Rhodobacterales</taxon>
        <taxon>Roseobacteraceae</taxon>
        <taxon>Roseovarius</taxon>
    </lineage>
</organism>